<comment type="catalytic activity">
    <reaction evidence="26">
        <text>[GlcNAc-(1-&gt;4)-Mur2Ac(oyl-L-Ala-gamma-D-Glu-L-Lys-D-Ala-D-Ala)](n)-di-trans,octa-cis-undecaprenyl diphosphate + beta-D-GlcNAc-(1-&gt;4)-Mur2Ac(oyl-L-Ala-gamma-D-Glu-L-Lys-D-Ala-D-Ala)-di-trans,octa-cis-undecaprenyl diphosphate = [GlcNAc-(1-&gt;4)-Mur2Ac(oyl-L-Ala-gamma-D-Glu-L-Lys-D-Ala-D-Ala)](n+1)-di-trans,octa-cis-undecaprenyl diphosphate + di-trans,octa-cis-undecaprenyl diphosphate + H(+)</text>
        <dbReference type="Rhea" id="RHEA:23708"/>
        <dbReference type="Rhea" id="RHEA-COMP:9602"/>
        <dbReference type="Rhea" id="RHEA-COMP:9603"/>
        <dbReference type="ChEBI" id="CHEBI:15378"/>
        <dbReference type="ChEBI" id="CHEBI:58405"/>
        <dbReference type="ChEBI" id="CHEBI:60033"/>
        <dbReference type="ChEBI" id="CHEBI:78435"/>
        <dbReference type="EC" id="2.4.99.28"/>
    </reaction>
</comment>
<name>B8GPU5_THISH</name>
<evidence type="ECO:0000256" key="28">
    <source>
        <dbReference type="SAM" id="MobiDB-lite"/>
    </source>
</evidence>
<dbReference type="eggNOG" id="COG5009">
    <property type="taxonomic scope" value="Bacteria"/>
</dbReference>
<comment type="pathway">
    <text evidence="3">Cell wall biogenesis; peptidoglycan biosynthesis.</text>
</comment>
<evidence type="ECO:0000256" key="16">
    <source>
        <dbReference type="ARBA" id="ARBA00022960"/>
    </source>
</evidence>
<sequence length="817" mass="90425" precursor="true">MRFVLNVLRWGVTTLFALFFVGVLVVAGAYLYVAPDMPEVDSLREVRLQVPLRVFSQDGLMIAEYGEQRREPLRLEDMPEPLVQAFLAAEDDRFYRHPGVDYHGLLRAAVNLITTGEKTQGGSTITMQLARNFFLTRDRTYTRKITEIFLSFRIERELSKDEILELYLNKIYLGQRAYGVGAAAQVYYGVPVAELSLDQMATIAGLPKAPSTTNPVTSPRRAEIRRNYVLGRMRDLGMIDEETFAEARARPVVARLHNPVVQLEAAYVGEMVRQEMLARFGEAAYTEGFRVHTTLDSRLQRTANNALRNGLMEYDRRHGYRGPEARIDLSEHADDAALDRVLGQVARVGGRLWPGVVTRVTAETAEVYLGSGSRVPLNLEAVSWARPYIDVSRTGPVPERVSDVLSAGDLVRVERQGDVSWRLAQMPVVGGALVSLDPRDGSIIALVGGYDFFQASFNRAVQASRQPGSAFKPFIYSAALERGYSPASLINDAPVVFEDPALEDTWRPTNYSGRFYGPTRLREALTESRNLVSIRLLHAIGVRYAHDYVSSRFGLDPSRHPRDLSLALGSGAVTPLEMTAAYAVFANGGYRIEPWFIERIEGPDGEILEQANPIRVCEAPCEPQQRAELQVAAMGAGEVAEPLVADELRVAERVLSPANAYQMVSMMRDVIQDGTARRARALAREDIAGKTGTTNDLRDAWFSGFNGEVVTTAWVGFDDNSPLGPRESGGATALPMWIEYMREALSGRPLRVMDEPEGMVTVRIDAETGGLATARTRRALFETFTPEQVPEAQDGVPAPAGEMPGAGQDEVRPEFLF</sequence>
<evidence type="ECO:0000256" key="27">
    <source>
        <dbReference type="ARBA" id="ARBA00060592"/>
    </source>
</evidence>
<dbReference type="OrthoDB" id="9766909at2"/>
<evidence type="ECO:0000256" key="4">
    <source>
        <dbReference type="ARBA" id="ARBA00007090"/>
    </source>
</evidence>
<keyword evidence="20 29" id="KW-0472">Membrane</keyword>
<dbReference type="Pfam" id="PF00912">
    <property type="entry name" value="Transgly"/>
    <property type="match status" value="1"/>
</dbReference>
<feature type="domain" description="Glycosyl transferase family 51" evidence="31">
    <location>
        <begin position="60"/>
        <end position="233"/>
    </location>
</feature>
<dbReference type="InterPro" id="IPR012338">
    <property type="entry name" value="Beta-lactam/transpept-like"/>
</dbReference>
<dbReference type="GO" id="GO:0006508">
    <property type="term" value="P:proteolysis"/>
    <property type="evidence" value="ECO:0007669"/>
    <property type="project" value="UniProtKB-KW"/>
</dbReference>
<dbReference type="Pfam" id="PF00905">
    <property type="entry name" value="Transpeptidase"/>
    <property type="match status" value="1"/>
</dbReference>
<comment type="catalytic activity">
    <reaction evidence="24">
        <text>Preferential cleavage: (Ac)2-L-Lys-D-Ala-|-D-Ala. Also transpeptidation of peptidyl-alanyl moieties that are N-acyl substituents of D-alanine.</text>
        <dbReference type="EC" id="3.4.16.4"/>
    </reaction>
</comment>
<comment type="subcellular location">
    <subcellularLocation>
        <location evidence="2">Cell inner membrane</location>
        <topology evidence="2">Single-pass type II membrane protein</topology>
    </subcellularLocation>
</comment>
<dbReference type="InterPro" id="IPR001264">
    <property type="entry name" value="Glyco_trans_51"/>
</dbReference>
<evidence type="ECO:0000256" key="8">
    <source>
        <dbReference type="ARBA" id="ARBA00022475"/>
    </source>
</evidence>
<dbReference type="GO" id="GO:0008955">
    <property type="term" value="F:peptidoglycan glycosyltransferase activity"/>
    <property type="evidence" value="ECO:0007669"/>
    <property type="project" value="UniProtKB-EC"/>
</dbReference>
<keyword evidence="11" id="KW-0645">Protease</keyword>
<dbReference type="KEGG" id="tgr:Tgr7_3022"/>
<evidence type="ECO:0000256" key="19">
    <source>
        <dbReference type="ARBA" id="ARBA00022989"/>
    </source>
</evidence>
<protein>
    <recommendedName>
        <fullName evidence="7">Penicillin-binding protein 1A</fullName>
        <ecNumber evidence="25">2.4.99.28</ecNumber>
        <ecNumber evidence="6">3.4.16.4</ecNumber>
    </recommendedName>
</protein>
<dbReference type="EC" id="3.4.16.4" evidence="6"/>
<evidence type="ECO:0000313" key="34">
    <source>
        <dbReference type="Proteomes" id="UP000002383"/>
    </source>
</evidence>
<evidence type="ECO:0000259" key="31">
    <source>
        <dbReference type="Pfam" id="PF00912"/>
    </source>
</evidence>
<dbReference type="GO" id="GO:0008658">
    <property type="term" value="F:penicillin binding"/>
    <property type="evidence" value="ECO:0007669"/>
    <property type="project" value="InterPro"/>
</dbReference>
<dbReference type="HOGENOM" id="CLU_006354_2_4_6"/>
<feature type="region of interest" description="Disordered" evidence="28">
    <location>
        <begin position="786"/>
        <end position="817"/>
    </location>
</feature>
<dbReference type="GO" id="GO:0046677">
    <property type="term" value="P:response to antibiotic"/>
    <property type="evidence" value="ECO:0007669"/>
    <property type="project" value="UniProtKB-KW"/>
</dbReference>
<keyword evidence="14 29" id="KW-0812">Transmembrane</keyword>
<evidence type="ECO:0000256" key="9">
    <source>
        <dbReference type="ARBA" id="ARBA00022519"/>
    </source>
</evidence>
<keyword evidence="22" id="KW-0511">Multifunctional enzyme</keyword>
<dbReference type="Pfam" id="PF17092">
    <property type="entry name" value="PCB_OB"/>
    <property type="match status" value="1"/>
</dbReference>
<dbReference type="Gene3D" id="3.40.710.10">
    <property type="entry name" value="DD-peptidase/beta-lactamase superfamily"/>
    <property type="match status" value="2"/>
</dbReference>
<evidence type="ECO:0000256" key="5">
    <source>
        <dbReference type="ARBA" id="ARBA00007739"/>
    </source>
</evidence>
<keyword evidence="19 29" id="KW-1133">Transmembrane helix</keyword>
<evidence type="ECO:0000313" key="33">
    <source>
        <dbReference type="EMBL" id="ACL74092.1"/>
    </source>
</evidence>
<comment type="pathway">
    <text evidence="27">Glycan biosynthesis.</text>
</comment>
<keyword evidence="17" id="KW-0735">Signal-anchor</keyword>
<evidence type="ECO:0000256" key="23">
    <source>
        <dbReference type="ARBA" id="ARBA00023316"/>
    </source>
</evidence>
<comment type="similarity">
    <text evidence="5">In the N-terminal section; belongs to the glycosyltransferase 51 family.</text>
</comment>
<evidence type="ECO:0000259" key="32">
    <source>
        <dbReference type="Pfam" id="PF17092"/>
    </source>
</evidence>
<evidence type="ECO:0000259" key="30">
    <source>
        <dbReference type="Pfam" id="PF00905"/>
    </source>
</evidence>
<dbReference type="Gene3D" id="1.10.3810.10">
    <property type="entry name" value="Biosynthetic peptidoglycan transglycosylase-like"/>
    <property type="match status" value="1"/>
</dbReference>
<dbReference type="NCBIfam" id="TIGR02074">
    <property type="entry name" value="PBP_1a_fam"/>
    <property type="match status" value="1"/>
</dbReference>
<evidence type="ECO:0000256" key="3">
    <source>
        <dbReference type="ARBA" id="ARBA00004752"/>
    </source>
</evidence>
<evidence type="ECO:0000256" key="15">
    <source>
        <dbReference type="ARBA" id="ARBA00022801"/>
    </source>
</evidence>
<evidence type="ECO:0000256" key="17">
    <source>
        <dbReference type="ARBA" id="ARBA00022968"/>
    </source>
</evidence>
<evidence type="ECO:0000256" key="2">
    <source>
        <dbReference type="ARBA" id="ARBA00004249"/>
    </source>
</evidence>
<dbReference type="InterPro" id="IPR023346">
    <property type="entry name" value="Lysozyme-like_dom_sf"/>
</dbReference>
<evidence type="ECO:0000256" key="18">
    <source>
        <dbReference type="ARBA" id="ARBA00022984"/>
    </source>
</evidence>
<dbReference type="PANTHER" id="PTHR32282:SF27">
    <property type="entry name" value="PENICILLIN-BINDING PROTEIN 1A"/>
    <property type="match status" value="1"/>
</dbReference>
<keyword evidence="21" id="KW-0046">Antibiotic resistance</keyword>
<evidence type="ECO:0000256" key="26">
    <source>
        <dbReference type="ARBA" id="ARBA00049902"/>
    </source>
</evidence>
<organism evidence="33 34">
    <name type="scientific">Thioalkalivibrio sulfidiphilus (strain HL-EbGR7)</name>
    <dbReference type="NCBI Taxonomy" id="396588"/>
    <lineage>
        <taxon>Bacteria</taxon>
        <taxon>Pseudomonadati</taxon>
        <taxon>Pseudomonadota</taxon>
        <taxon>Gammaproteobacteria</taxon>
        <taxon>Chromatiales</taxon>
        <taxon>Ectothiorhodospiraceae</taxon>
        <taxon>Thioalkalivibrio</taxon>
    </lineage>
</organism>
<dbReference type="PANTHER" id="PTHR32282">
    <property type="entry name" value="BINDING PROTEIN TRANSPEPTIDASE, PUTATIVE-RELATED"/>
    <property type="match status" value="1"/>
</dbReference>
<evidence type="ECO:0000256" key="11">
    <source>
        <dbReference type="ARBA" id="ARBA00022670"/>
    </source>
</evidence>
<feature type="domain" description="Penicillin-binding protein transpeptidase" evidence="30">
    <location>
        <begin position="431"/>
        <end position="698"/>
    </location>
</feature>
<reference evidence="33 34" key="1">
    <citation type="journal article" date="2011" name="Stand. Genomic Sci.">
        <title>Complete genome sequence of 'Thioalkalivibrio sulfidophilus' HL-EbGr7.</title>
        <authorList>
            <person name="Muyzer G."/>
            <person name="Sorokin D.Y."/>
            <person name="Mavromatis K."/>
            <person name="Lapidus A."/>
            <person name="Clum A."/>
            <person name="Ivanova N."/>
            <person name="Pati A."/>
            <person name="d'Haeseleer P."/>
            <person name="Woyke T."/>
            <person name="Kyrpides N.C."/>
        </authorList>
    </citation>
    <scope>NUCLEOTIDE SEQUENCE [LARGE SCALE GENOMIC DNA]</scope>
    <source>
        <strain evidence="33 34">HL-EbGR7</strain>
    </source>
</reference>
<keyword evidence="15" id="KW-0378">Hydrolase</keyword>
<evidence type="ECO:0000256" key="10">
    <source>
        <dbReference type="ARBA" id="ARBA00022645"/>
    </source>
</evidence>
<keyword evidence="23" id="KW-0961">Cell wall biogenesis/degradation</keyword>
<keyword evidence="18" id="KW-0573">Peptidoglycan synthesis</keyword>
<evidence type="ECO:0000256" key="14">
    <source>
        <dbReference type="ARBA" id="ARBA00022692"/>
    </source>
</evidence>
<feature type="domain" description="Penicillin-binding protein OB-like" evidence="32">
    <location>
        <begin position="320"/>
        <end position="429"/>
    </location>
</feature>
<feature type="transmembrane region" description="Helical" evidence="29">
    <location>
        <begin position="12"/>
        <end position="33"/>
    </location>
</feature>
<evidence type="ECO:0000256" key="7">
    <source>
        <dbReference type="ARBA" id="ARBA00018638"/>
    </source>
</evidence>
<keyword evidence="12 33" id="KW-0328">Glycosyltransferase</keyword>
<dbReference type="CAZy" id="GT51">
    <property type="family name" value="Glycosyltransferase Family 51"/>
</dbReference>
<dbReference type="EC" id="2.4.99.28" evidence="25"/>
<evidence type="ECO:0000256" key="24">
    <source>
        <dbReference type="ARBA" id="ARBA00034000"/>
    </source>
</evidence>
<dbReference type="AlphaFoldDB" id="B8GPU5"/>
<dbReference type="Proteomes" id="UP000002383">
    <property type="component" value="Chromosome"/>
</dbReference>
<dbReference type="SUPFAM" id="SSF56601">
    <property type="entry name" value="beta-lactamase/transpeptidase-like"/>
    <property type="match status" value="1"/>
</dbReference>
<evidence type="ECO:0000256" key="13">
    <source>
        <dbReference type="ARBA" id="ARBA00022679"/>
    </source>
</evidence>
<keyword evidence="9" id="KW-0997">Cell inner membrane</keyword>
<dbReference type="EMBL" id="CP001339">
    <property type="protein sequence ID" value="ACL74092.1"/>
    <property type="molecule type" value="Genomic_DNA"/>
</dbReference>
<keyword evidence="16" id="KW-0133">Cell shape</keyword>
<keyword evidence="10" id="KW-0121">Carboxypeptidase</keyword>
<dbReference type="GO" id="GO:0008360">
    <property type="term" value="P:regulation of cell shape"/>
    <property type="evidence" value="ECO:0007669"/>
    <property type="project" value="UniProtKB-KW"/>
</dbReference>
<dbReference type="GO" id="GO:0009002">
    <property type="term" value="F:serine-type D-Ala-D-Ala carboxypeptidase activity"/>
    <property type="evidence" value="ECO:0007669"/>
    <property type="project" value="UniProtKB-EC"/>
</dbReference>
<dbReference type="RefSeq" id="WP_012639555.1">
    <property type="nucleotide sequence ID" value="NC_011901.1"/>
</dbReference>
<evidence type="ECO:0000256" key="25">
    <source>
        <dbReference type="ARBA" id="ARBA00044770"/>
    </source>
</evidence>
<evidence type="ECO:0000256" key="1">
    <source>
        <dbReference type="ARBA" id="ARBA00002624"/>
    </source>
</evidence>
<evidence type="ECO:0000256" key="6">
    <source>
        <dbReference type="ARBA" id="ARBA00012448"/>
    </source>
</evidence>
<keyword evidence="8" id="KW-1003">Cell membrane</keyword>
<dbReference type="InterPro" id="IPR001460">
    <property type="entry name" value="PCN-bd_Tpept"/>
</dbReference>
<dbReference type="InterPro" id="IPR031376">
    <property type="entry name" value="PCB_OB"/>
</dbReference>
<dbReference type="GO" id="GO:0030288">
    <property type="term" value="C:outer membrane-bounded periplasmic space"/>
    <property type="evidence" value="ECO:0007669"/>
    <property type="project" value="TreeGrafter"/>
</dbReference>
<evidence type="ECO:0000256" key="29">
    <source>
        <dbReference type="SAM" id="Phobius"/>
    </source>
</evidence>
<dbReference type="GO" id="GO:0009252">
    <property type="term" value="P:peptidoglycan biosynthetic process"/>
    <property type="evidence" value="ECO:0007669"/>
    <property type="project" value="UniProtKB-UniPathway"/>
</dbReference>
<proteinExistence type="inferred from homology"/>
<evidence type="ECO:0000256" key="20">
    <source>
        <dbReference type="ARBA" id="ARBA00023136"/>
    </source>
</evidence>
<gene>
    <name evidence="33" type="ordered locus">Tgr7_3022</name>
</gene>
<dbReference type="GO" id="GO:0005886">
    <property type="term" value="C:plasma membrane"/>
    <property type="evidence" value="ECO:0007669"/>
    <property type="project" value="UniProtKB-SubCell"/>
</dbReference>
<dbReference type="FunFam" id="1.10.3810.10:FF:000003">
    <property type="entry name" value="Penicillin-binding protein 1a"/>
    <property type="match status" value="1"/>
</dbReference>
<dbReference type="UniPathway" id="UPA00219"/>
<accession>B8GPU5</accession>
<dbReference type="STRING" id="396588.Tgr7_3022"/>
<evidence type="ECO:0000256" key="21">
    <source>
        <dbReference type="ARBA" id="ARBA00023251"/>
    </source>
</evidence>
<comment type="function">
    <text evidence="1">Cell wall formation. Synthesis of cross-linked peptidoglycan from the lipid intermediates. The enzyme has a penicillin-insensitive transglycosylase N-terminal domain (formation of linear glycan strands) and a penicillin-sensitive transpeptidase C-terminal domain (cross-linking of the peptide subunits).</text>
</comment>
<keyword evidence="34" id="KW-1185">Reference proteome</keyword>
<evidence type="ECO:0000256" key="22">
    <source>
        <dbReference type="ARBA" id="ARBA00023268"/>
    </source>
</evidence>
<dbReference type="GO" id="GO:0071555">
    <property type="term" value="P:cell wall organization"/>
    <property type="evidence" value="ECO:0007669"/>
    <property type="project" value="UniProtKB-KW"/>
</dbReference>
<dbReference type="SUPFAM" id="SSF53955">
    <property type="entry name" value="Lysozyme-like"/>
    <property type="match status" value="1"/>
</dbReference>
<comment type="similarity">
    <text evidence="4">In the C-terminal section; belongs to the transpeptidase family.</text>
</comment>
<evidence type="ECO:0000256" key="12">
    <source>
        <dbReference type="ARBA" id="ARBA00022676"/>
    </source>
</evidence>
<dbReference type="InterPro" id="IPR036950">
    <property type="entry name" value="PBP_transglycosylase"/>
</dbReference>
<dbReference type="InterPro" id="IPR050396">
    <property type="entry name" value="Glycosyltr_51/Transpeptidase"/>
</dbReference>
<keyword evidence="13 33" id="KW-0808">Transferase</keyword>